<organism evidence="2 3">
    <name type="scientific">Neurospora hispaniola</name>
    <dbReference type="NCBI Taxonomy" id="588809"/>
    <lineage>
        <taxon>Eukaryota</taxon>
        <taxon>Fungi</taxon>
        <taxon>Dikarya</taxon>
        <taxon>Ascomycota</taxon>
        <taxon>Pezizomycotina</taxon>
        <taxon>Sordariomycetes</taxon>
        <taxon>Sordariomycetidae</taxon>
        <taxon>Sordariales</taxon>
        <taxon>Sordariaceae</taxon>
        <taxon>Neurospora</taxon>
    </lineage>
</organism>
<feature type="region of interest" description="Disordered" evidence="1">
    <location>
        <begin position="1"/>
        <end position="29"/>
    </location>
</feature>
<comment type="caution">
    <text evidence="2">The sequence shown here is derived from an EMBL/GenBank/DDBJ whole genome shotgun (WGS) entry which is preliminary data.</text>
</comment>
<name>A0AAJ0MWG4_9PEZI</name>
<dbReference type="EMBL" id="JAULSX010000001">
    <property type="protein sequence ID" value="KAK3500362.1"/>
    <property type="molecule type" value="Genomic_DNA"/>
</dbReference>
<gene>
    <name evidence="2" type="ORF">B0T23DRAFT_401793</name>
</gene>
<evidence type="ECO:0000256" key="1">
    <source>
        <dbReference type="SAM" id="MobiDB-lite"/>
    </source>
</evidence>
<accession>A0AAJ0MWG4</accession>
<keyword evidence="3" id="KW-1185">Reference proteome</keyword>
<evidence type="ECO:0000313" key="3">
    <source>
        <dbReference type="Proteomes" id="UP001285908"/>
    </source>
</evidence>
<protein>
    <submittedName>
        <fullName evidence="2">Uncharacterized protein</fullName>
    </submittedName>
</protein>
<reference evidence="2 3" key="1">
    <citation type="journal article" date="2023" name="Mol. Phylogenet. Evol.">
        <title>Genome-scale phylogeny and comparative genomics of the fungal order Sordariales.</title>
        <authorList>
            <person name="Hensen N."/>
            <person name="Bonometti L."/>
            <person name="Westerberg I."/>
            <person name="Brannstrom I.O."/>
            <person name="Guillou S."/>
            <person name="Cros-Aarteil S."/>
            <person name="Calhoun S."/>
            <person name="Haridas S."/>
            <person name="Kuo A."/>
            <person name="Mondo S."/>
            <person name="Pangilinan J."/>
            <person name="Riley R."/>
            <person name="LaButti K."/>
            <person name="Andreopoulos B."/>
            <person name="Lipzen A."/>
            <person name="Chen C."/>
            <person name="Yan M."/>
            <person name="Daum C."/>
            <person name="Ng V."/>
            <person name="Clum A."/>
            <person name="Steindorff A."/>
            <person name="Ohm R.A."/>
            <person name="Martin F."/>
            <person name="Silar P."/>
            <person name="Natvig D.O."/>
            <person name="Lalanne C."/>
            <person name="Gautier V."/>
            <person name="Ament-Velasquez S.L."/>
            <person name="Kruys A."/>
            <person name="Hutchinson M.I."/>
            <person name="Powell A.J."/>
            <person name="Barry K."/>
            <person name="Miller A.N."/>
            <person name="Grigoriev I.V."/>
            <person name="Debuchy R."/>
            <person name="Gladieux P."/>
            <person name="Hiltunen Thoren M."/>
            <person name="Johannesson H."/>
        </authorList>
    </citation>
    <scope>NUCLEOTIDE SEQUENCE [LARGE SCALE GENOMIC DNA]</scope>
    <source>
        <strain evidence="2 3">FGSC 10403</strain>
    </source>
</reference>
<dbReference type="AlphaFoldDB" id="A0AAJ0MWG4"/>
<evidence type="ECO:0000313" key="2">
    <source>
        <dbReference type="EMBL" id="KAK3500362.1"/>
    </source>
</evidence>
<dbReference type="RefSeq" id="XP_062697995.1">
    <property type="nucleotide sequence ID" value="XM_062838609.1"/>
</dbReference>
<proteinExistence type="predicted"/>
<dbReference type="GeneID" id="87876231"/>
<sequence>MGVQQGSGIDNSNNVHQHEPLRSDPMTMPIPPAAMWLRIRTRSRHQDTVQLPSDRRSETTFIIFSGSQGPRRYDKPSHPSVLHKLECRVLIMHNQLLQCRMGIRGTKNGTHTIMRIGLKATWTRSLEYALLFSAWSENELIVELRTSSSGSQWFRRIANELRPLS</sequence>
<dbReference type="Proteomes" id="UP001285908">
    <property type="component" value="Unassembled WGS sequence"/>
</dbReference>
<feature type="compositionally biased region" description="Polar residues" evidence="1">
    <location>
        <begin position="1"/>
        <end position="15"/>
    </location>
</feature>